<keyword evidence="1" id="KW-0472">Membrane</keyword>
<organism evidence="2 3">
    <name type="scientific">Glossina pallidipes</name>
    <name type="common">Tsetse fly</name>
    <dbReference type="NCBI Taxonomy" id="7398"/>
    <lineage>
        <taxon>Eukaryota</taxon>
        <taxon>Metazoa</taxon>
        <taxon>Ecdysozoa</taxon>
        <taxon>Arthropoda</taxon>
        <taxon>Hexapoda</taxon>
        <taxon>Insecta</taxon>
        <taxon>Pterygota</taxon>
        <taxon>Neoptera</taxon>
        <taxon>Endopterygota</taxon>
        <taxon>Diptera</taxon>
        <taxon>Brachycera</taxon>
        <taxon>Muscomorpha</taxon>
        <taxon>Hippoboscoidea</taxon>
        <taxon>Glossinidae</taxon>
        <taxon>Glossina</taxon>
    </lineage>
</organism>
<dbReference type="EnsemblMetazoa" id="GPAI030939-RA">
    <property type="protein sequence ID" value="GPAI030939-PA"/>
    <property type="gene ID" value="GPAI030939"/>
</dbReference>
<feature type="transmembrane region" description="Helical" evidence="1">
    <location>
        <begin position="42"/>
        <end position="60"/>
    </location>
</feature>
<sequence>MKREKWRSQPPTKLQIKYNIRQNQGPVGFKNTLNQSTNRRTVNGFTLLTFLMILSLIYFVRSYEIHQLTINPPSEKIMENIISNSKKQALLYFMDFVCCCISCIRMSHHKWS</sequence>
<keyword evidence="1" id="KW-1133">Transmembrane helix</keyword>
<proteinExistence type="predicted"/>
<dbReference type="Proteomes" id="UP000092445">
    <property type="component" value="Unassembled WGS sequence"/>
</dbReference>
<evidence type="ECO:0000256" key="1">
    <source>
        <dbReference type="SAM" id="Phobius"/>
    </source>
</evidence>
<dbReference type="VEuPathDB" id="VectorBase:GPAI030939"/>
<evidence type="ECO:0000313" key="3">
    <source>
        <dbReference type="Proteomes" id="UP000092445"/>
    </source>
</evidence>
<keyword evidence="3" id="KW-1185">Reference proteome</keyword>
<reference evidence="3" key="1">
    <citation type="submission" date="2014-03" db="EMBL/GenBank/DDBJ databases">
        <authorList>
            <person name="Aksoy S."/>
            <person name="Warren W."/>
            <person name="Wilson R.K."/>
        </authorList>
    </citation>
    <scope>NUCLEOTIDE SEQUENCE [LARGE SCALE GENOMIC DNA]</scope>
    <source>
        <strain evidence="3">IAEA</strain>
    </source>
</reference>
<dbReference type="AlphaFoldDB" id="A0A1B0A0S5"/>
<evidence type="ECO:0000313" key="2">
    <source>
        <dbReference type="EnsemblMetazoa" id="GPAI030939-PA"/>
    </source>
</evidence>
<keyword evidence="1" id="KW-0812">Transmembrane</keyword>
<name>A0A1B0A0S5_GLOPL</name>
<reference evidence="2" key="2">
    <citation type="submission" date="2020-05" db="UniProtKB">
        <authorList>
            <consortium name="EnsemblMetazoa"/>
        </authorList>
    </citation>
    <scope>IDENTIFICATION</scope>
    <source>
        <strain evidence="2">IAEA</strain>
    </source>
</reference>
<accession>A0A1B0A0S5</accession>
<protein>
    <submittedName>
        <fullName evidence="2">Uncharacterized protein</fullName>
    </submittedName>
</protein>